<organism evidence="8 9">
    <name type="scientific">Arcanobacterium bovis</name>
    <dbReference type="NCBI Taxonomy" id="2529275"/>
    <lineage>
        <taxon>Bacteria</taxon>
        <taxon>Bacillati</taxon>
        <taxon>Actinomycetota</taxon>
        <taxon>Actinomycetes</taxon>
        <taxon>Actinomycetales</taxon>
        <taxon>Actinomycetaceae</taxon>
        <taxon>Arcanobacterium</taxon>
    </lineage>
</organism>
<evidence type="ECO:0000256" key="1">
    <source>
        <dbReference type="ARBA" id="ARBA00005952"/>
    </source>
</evidence>
<dbReference type="HAMAP" id="MF_00073">
    <property type="entry name" value="NusB"/>
    <property type="match status" value="1"/>
</dbReference>
<dbReference type="InterPro" id="IPR011605">
    <property type="entry name" value="NusB_fam"/>
</dbReference>
<dbReference type="OrthoDB" id="3528057at2"/>
<dbReference type="PANTHER" id="PTHR11078">
    <property type="entry name" value="N UTILIZATION SUBSTANCE PROTEIN B-RELATED"/>
    <property type="match status" value="1"/>
</dbReference>
<dbReference type="GO" id="GO:0005829">
    <property type="term" value="C:cytosol"/>
    <property type="evidence" value="ECO:0007669"/>
    <property type="project" value="TreeGrafter"/>
</dbReference>
<keyword evidence="4 6" id="KW-0805">Transcription regulation</keyword>
<feature type="domain" description="NusB/RsmB/TIM44" evidence="7">
    <location>
        <begin position="19"/>
        <end position="144"/>
    </location>
</feature>
<keyword evidence="2 6" id="KW-0889">Transcription antitermination</keyword>
<dbReference type="EMBL" id="SJDT01000002">
    <property type="protein sequence ID" value="TBW22915.1"/>
    <property type="molecule type" value="Genomic_DNA"/>
</dbReference>
<dbReference type="InterPro" id="IPR006027">
    <property type="entry name" value="NusB_RsmB_TIM44"/>
</dbReference>
<sequence>MTYVAKKHVNPKRKGRSLQRQRALDVLFEADTRAVAVSDLAQLLAERKVLSTAQQPIGDYGVTLVETYIEWADEIDSIIDAASPAWSLDRMSGVDRNLLRLGAAEIMYLDVDVPVVVHEMTALARDFSTDKAVGFIMGVLNRIAEIHNLERSGLDSNEIDNFDENVE</sequence>
<keyword evidence="5 6" id="KW-0804">Transcription</keyword>
<dbReference type="Pfam" id="PF01029">
    <property type="entry name" value="NusB"/>
    <property type="match status" value="1"/>
</dbReference>
<evidence type="ECO:0000313" key="9">
    <source>
        <dbReference type="Proteomes" id="UP000293036"/>
    </source>
</evidence>
<evidence type="ECO:0000256" key="3">
    <source>
        <dbReference type="ARBA" id="ARBA00022884"/>
    </source>
</evidence>
<gene>
    <name evidence="6 8" type="primary">nusB</name>
    <name evidence="8" type="ORF">EZJ44_03190</name>
</gene>
<name>A0A4Q9V1I0_9ACTO</name>
<keyword evidence="3 6" id="KW-0694">RNA-binding</keyword>
<proteinExistence type="inferred from homology"/>
<reference evidence="8 9" key="1">
    <citation type="submission" date="2019-02" db="EMBL/GenBank/DDBJ databases">
        <title>Arcanobacterium bovis sp. nov., isolated from the milk of a cow with mastitis.</title>
        <authorList>
            <person name="Sammra O."/>
            <person name="Foster G."/>
            <person name="Hassan A."/>
            <person name="Alssahen M."/>
            <person name="Laemmler C."/>
            <person name="Borowiak M."/>
            <person name="Malorny B."/>
            <person name="Abdulmawjood A."/>
        </authorList>
    </citation>
    <scope>NUCLEOTIDE SEQUENCE [LARGE SCALE GENOMIC DNA]</scope>
    <source>
        <strain evidence="8 9">C605018/01/1</strain>
    </source>
</reference>
<evidence type="ECO:0000256" key="6">
    <source>
        <dbReference type="HAMAP-Rule" id="MF_00073"/>
    </source>
</evidence>
<accession>A0A4Q9V1I0</accession>
<dbReference type="GO" id="GO:0031564">
    <property type="term" value="P:transcription antitermination"/>
    <property type="evidence" value="ECO:0007669"/>
    <property type="project" value="UniProtKB-KW"/>
</dbReference>
<dbReference type="NCBIfam" id="TIGR01951">
    <property type="entry name" value="nusB"/>
    <property type="match status" value="1"/>
</dbReference>
<evidence type="ECO:0000256" key="2">
    <source>
        <dbReference type="ARBA" id="ARBA00022814"/>
    </source>
</evidence>
<dbReference type="SUPFAM" id="SSF48013">
    <property type="entry name" value="NusB-like"/>
    <property type="match status" value="1"/>
</dbReference>
<dbReference type="Proteomes" id="UP000293036">
    <property type="component" value="Unassembled WGS sequence"/>
</dbReference>
<protein>
    <recommendedName>
        <fullName evidence="6">Transcription antitermination protein NusB</fullName>
    </recommendedName>
    <alternativeName>
        <fullName evidence="6">Antitermination factor NusB</fullName>
    </alternativeName>
</protein>
<evidence type="ECO:0000259" key="7">
    <source>
        <dbReference type="Pfam" id="PF01029"/>
    </source>
</evidence>
<evidence type="ECO:0000313" key="8">
    <source>
        <dbReference type="EMBL" id="TBW22915.1"/>
    </source>
</evidence>
<comment type="caution">
    <text evidence="8">The sequence shown here is derived from an EMBL/GenBank/DDBJ whole genome shotgun (WGS) entry which is preliminary data.</text>
</comment>
<dbReference type="AlphaFoldDB" id="A0A4Q9V1I0"/>
<comment type="function">
    <text evidence="6">Involved in transcription antitermination. Required for transcription of ribosomal RNA (rRNA) genes. Binds specifically to the boxA antiterminator sequence of the ribosomal RNA (rrn) operons.</text>
</comment>
<dbReference type="GO" id="GO:0003723">
    <property type="term" value="F:RNA binding"/>
    <property type="evidence" value="ECO:0007669"/>
    <property type="project" value="UniProtKB-UniRule"/>
</dbReference>
<evidence type="ECO:0000256" key="5">
    <source>
        <dbReference type="ARBA" id="ARBA00023163"/>
    </source>
</evidence>
<dbReference type="PANTHER" id="PTHR11078:SF3">
    <property type="entry name" value="ANTITERMINATION NUSB DOMAIN-CONTAINING PROTEIN"/>
    <property type="match status" value="1"/>
</dbReference>
<dbReference type="Gene3D" id="1.10.940.10">
    <property type="entry name" value="NusB-like"/>
    <property type="match status" value="1"/>
</dbReference>
<dbReference type="InterPro" id="IPR035926">
    <property type="entry name" value="NusB-like_sf"/>
</dbReference>
<dbReference type="GO" id="GO:0006353">
    <property type="term" value="P:DNA-templated transcription termination"/>
    <property type="evidence" value="ECO:0007669"/>
    <property type="project" value="UniProtKB-UniRule"/>
</dbReference>
<comment type="similarity">
    <text evidence="1 6">Belongs to the NusB family.</text>
</comment>
<evidence type="ECO:0000256" key="4">
    <source>
        <dbReference type="ARBA" id="ARBA00023015"/>
    </source>
</evidence>
<keyword evidence="9" id="KW-1185">Reference proteome</keyword>